<dbReference type="Proteomes" id="UP001175227">
    <property type="component" value="Unassembled WGS sequence"/>
</dbReference>
<keyword evidence="3" id="KW-1185">Reference proteome</keyword>
<name>A0AA39NZ79_9AGAR</name>
<comment type="caution">
    <text evidence="2">The sequence shown here is derived from an EMBL/GenBank/DDBJ whole genome shotgun (WGS) entry which is preliminary data.</text>
</comment>
<evidence type="ECO:0000256" key="1">
    <source>
        <dbReference type="SAM" id="Phobius"/>
    </source>
</evidence>
<evidence type="ECO:0000313" key="2">
    <source>
        <dbReference type="EMBL" id="KAK0474617.1"/>
    </source>
</evidence>
<dbReference type="AlphaFoldDB" id="A0AA39NZ79"/>
<keyword evidence="1" id="KW-1133">Transmembrane helix</keyword>
<reference evidence="2" key="1">
    <citation type="submission" date="2023-06" db="EMBL/GenBank/DDBJ databases">
        <authorList>
            <consortium name="Lawrence Berkeley National Laboratory"/>
            <person name="Ahrendt S."/>
            <person name="Sahu N."/>
            <person name="Indic B."/>
            <person name="Wong-Bajracharya J."/>
            <person name="Merenyi Z."/>
            <person name="Ke H.-M."/>
            <person name="Monk M."/>
            <person name="Kocsube S."/>
            <person name="Drula E."/>
            <person name="Lipzen A."/>
            <person name="Balint B."/>
            <person name="Henrissat B."/>
            <person name="Andreopoulos B."/>
            <person name="Martin F.M."/>
            <person name="Harder C.B."/>
            <person name="Rigling D."/>
            <person name="Ford K.L."/>
            <person name="Foster G.D."/>
            <person name="Pangilinan J."/>
            <person name="Papanicolaou A."/>
            <person name="Barry K."/>
            <person name="LaButti K."/>
            <person name="Viragh M."/>
            <person name="Koriabine M."/>
            <person name="Yan M."/>
            <person name="Riley R."/>
            <person name="Champramary S."/>
            <person name="Plett K.L."/>
            <person name="Tsai I.J."/>
            <person name="Slot J."/>
            <person name="Sipos G."/>
            <person name="Plett J."/>
            <person name="Nagy L.G."/>
            <person name="Grigoriev I.V."/>
        </authorList>
    </citation>
    <scope>NUCLEOTIDE SEQUENCE</scope>
    <source>
        <strain evidence="2">ICMP 16352</strain>
    </source>
</reference>
<keyword evidence="1" id="KW-0472">Membrane</keyword>
<keyword evidence="1" id="KW-0812">Transmembrane</keyword>
<evidence type="ECO:0000313" key="3">
    <source>
        <dbReference type="Proteomes" id="UP001175227"/>
    </source>
</evidence>
<gene>
    <name evidence="2" type="ORF">IW261DRAFT_1422906</name>
</gene>
<feature type="transmembrane region" description="Helical" evidence="1">
    <location>
        <begin position="304"/>
        <end position="322"/>
    </location>
</feature>
<protein>
    <submittedName>
        <fullName evidence="2">Uncharacterized protein</fullName>
    </submittedName>
</protein>
<organism evidence="2 3">
    <name type="scientific">Armillaria novae-zelandiae</name>
    <dbReference type="NCBI Taxonomy" id="153914"/>
    <lineage>
        <taxon>Eukaryota</taxon>
        <taxon>Fungi</taxon>
        <taxon>Dikarya</taxon>
        <taxon>Basidiomycota</taxon>
        <taxon>Agaricomycotina</taxon>
        <taxon>Agaricomycetes</taxon>
        <taxon>Agaricomycetidae</taxon>
        <taxon>Agaricales</taxon>
        <taxon>Marasmiineae</taxon>
        <taxon>Physalacriaceae</taxon>
        <taxon>Armillaria</taxon>
    </lineage>
</organism>
<sequence>MSHHPTEKDMATLAEVLLEKLEQKQTKPNVECIDKKIKMAKCKDVHQDNCMPVVISRYENDRTSLARRYSGAHSRYDANDEKYRMLAVEGQSDMARVLVQVKRNGGKKGIPFLHIQRGIKFDATASRQEVYNIVFATMLEVLSMDTQVQGFKFHENDFQLFDSGWIEILSSDVTRPTHLLKKGMTHTGAKKGAPGGWKYIQKWAETWYFVLMHRAYQSFELWEAGEESPMSSPVPRPKPKGKKREKFISACGHLTNTPNGFEDMGRSMIRSNEEFSVDKGGSVPASQTMQPFQLATTIQMTRSVLASAGPVPLMVMLLNIFLRKS</sequence>
<accession>A0AA39NZ79</accession>
<proteinExistence type="predicted"/>
<dbReference type="EMBL" id="JAUEPR010000026">
    <property type="protein sequence ID" value="KAK0474617.1"/>
    <property type="molecule type" value="Genomic_DNA"/>
</dbReference>